<sequence>MKILPTDIELCCHVVVANIHGHWALKCMSRCPDQVRKEFIYRGRKYRRLIKNFKRIEEKKKENYQNHLDQ</sequence>
<accession>A0A8X6XPW7</accession>
<proteinExistence type="predicted"/>
<dbReference type="Proteomes" id="UP000886998">
    <property type="component" value="Unassembled WGS sequence"/>
</dbReference>
<organism evidence="1 2">
    <name type="scientific">Trichonephila inaurata madagascariensis</name>
    <dbReference type="NCBI Taxonomy" id="2747483"/>
    <lineage>
        <taxon>Eukaryota</taxon>
        <taxon>Metazoa</taxon>
        <taxon>Ecdysozoa</taxon>
        <taxon>Arthropoda</taxon>
        <taxon>Chelicerata</taxon>
        <taxon>Arachnida</taxon>
        <taxon>Araneae</taxon>
        <taxon>Araneomorphae</taxon>
        <taxon>Entelegynae</taxon>
        <taxon>Araneoidea</taxon>
        <taxon>Nephilidae</taxon>
        <taxon>Trichonephila</taxon>
        <taxon>Trichonephila inaurata</taxon>
    </lineage>
</organism>
<keyword evidence="2" id="KW-1185">Reference proteome</keyword>
<comment type="caution">
    <text evidence="1">The sequence shown here is derived from an EMBL/GenBank/DDBJ whole genome shotgun (WGS) entry which is preliminary data.</text>
</comment>
<evidence type="ECO:0000313" key="2">
    <source>
        <dbReference type="Proteomes" id="UP000886998"/>
    </source>
</evidence>
<dbReference type="EMBL" id="BMAV01011044">
    <property type="protein sequence ID" value="GFY56592.1"/>
    <property type="molecule type" value="Genomic_DNA"/>
</dbReference>
<gene>
    <name evidence="1" type="ORF">TNIN_303571</name>
</gene>
<protein>
    <submittedName>
        <fullName evidence="1">Uncharacterized protein</fullName>
    </submittedName>
</protein>
<reference evidence="1" key="1">
    <citation type="submission" date="2020-08" db="EMBL/GenBank/DDBJ databases">
        <title>Multicomponent nature underlies the extraordinary mechanical properties of spider dragline silk.</title>
        <authorList>
            <person name="Kono N."/>
            <person name="Nakamura H."/>
            <person name="Mori M."/>
            <person name="Yoshida Y."/>
            <person name="Ohtoshi R."/>
            <person name="Malay A.D."/>
            <person name="Moran D.A.P."/>
            <person name="Tomita M."/>
            <person name="Numata K."/>
            <person name="Arakawa K."/>
        </authorList>
    </citation>
    <scope>NUCLEOTIDE SEQUENCE</scope>
</reference>
<name>A0A8X6XPW7_9ARAC</name>
<evidence type="ECO:0000313" key="1">
    <source>
        <dbReference type="EMBL" id="GFY56592.1"/>
    </source>
</evidence>
<dbReference type="AlphaFoldDB" id="A0A8X6XPW7"/>